<name>A0A8J2W3B1_9NEOP</name>
<keyword evidence="2" id="KW-1185">Reference proteome</keyword>
<dbReference type="EMBL" id="CAKASE010000059">
    <property type="protein sequence ID" value="CAG9567788.1"/>
    <property type="molecule type" value="Genomic_DNA"/>
</dbReference>
<accession>A0A8J2W3B1</accession>
<proteinExistence type="predicted"/>
<protein>
    <submittedName>
        <fullName evidence="1">(African queen) hypothetical protein</fullName>
    </submittedName>
</protein>
<dbReference type="AlphaFoldDB" id="A0A8J2W3B1"/>
<comment type="caution">
    <text evidence="1">The sequence shown here is derived from an EMBL/GenBank/DDBJ whole genome shotgun (WGS) entry which is preliminary data.</text>
</comment>
<sequence>MKELTQDEVKQIQNKNIKDIQKYLNYSIQKRKSNLQNAIDFYATYFQSNSWNPVLIAENYSNKMNLYFNKTFHKDDAINDIDKHFVILDIVETSNNLLYKVQLNILHNETNRHNYSASAMKKFYKLLDDLNKDIRTDKEEEMKYICAKFEICRAFPGFSDHISDFLGDILNYSDGNITDIYILAKILIKEKINYFRNFLDDDLIESIGDSLSYMFGGDESELIEVFSLFRKMLSGRHKFSVRKNIDKSVRAKVIRLLIDIVDKTFVKDDDEVYLMYIDMTRKSLRKLTSMTEHQMGKMFSDFIRYIINTIKYNWTPDCKREVRTLLEVLMKNSVTDRDVYEYLIKKGSQYVNTKPLSDIDLV</sequence>
<evidence type="ECO:0000313" key="2">
    <source>
        <dbReference type="Proteomes" id="UP000789524"/>
    </source>
</evidence>
<evidence type="ECO:0000313" key="1">
    <source>
        <dbReference type="EMBL" id="CAG9567788.1"/>
    </source>
</evidence>
<gene>
    <name evidence="1" type="ORF">DCHRY22_LOCUS7922</name>
</gene>
<dbReference type="Proteomes" id="UP000789524">
    <property type="component" value="Unassembled WGS sequence"/>
</dbReference>
<organism evidence="1 2">
    <name type="scientific">Danaus chrysippus</name>
    <name type="common">African queen</name>
    <dbReference type="NCBI Taxonomy" id="151541"/>
    <lineage>
        <taxon>Eukaryota</taxon>
        <taxon>Metazoa</taxon>
        <taxon>Ecdysozoa</taxon>
        <taxon>Arthropoda</taxon>
        <taxon>Hexapoda</taxon>
        <taxon>Insecta</taxon>
        <taxon>Pterygota</taxon>
        <taxon>Neoptera</taxon>
        <taxon>Endopterygota</taxon>
        <taxon>Lepidoptera</taxon>
        <taxon>Glossata</taxon>
        <taxon>Ditrysia</taxon>
        <taxon>Papilionoidea</taxon>
        <taxon>Nymphalidae</taxon>
        <taxon>Danainae</taxon>
        <taxon>Danaini</taxon>
        <taxon>Danaina</taxon>
        <taxon>Danaus</taxon>
        <taxon>Anosia</taxon>
    </lineage>
</organism>
<dbReference type="OrthoDB" id="7248028at2759"/>
<reference evidence="1" key="1">
    <citation type="submission" date="2021-09" db="EMBL/GenBank/DDBJ databases">
        <authorList>
            <person name="Martin H S."/>
        </authorList>
    </citation>
    <scope>NUCLEOTIDE SEQUENCE</scope>
</reference>